<sequence length="406" mass="43612">MAQLTYDYTAMDAAGARRSGSVDAETRDAAIARLAAEGRFVLDIREASSAGGASPIATGSRKAPSRQDLALFTRRLADLSSAGLPLDRVLQVVIEQSESLTLKRVAEEALEDVRSGMSVSQALSKHPKYFNAIFTETLRAGEASGQFGDVAARLAEYQESDVMRRGQIVGALVYPAVLASTSLFVVIFLVTFVLPKLSPVFKDMGTDLPLTTKMLLGGVDFATHYWVILVTVTIGLIVGLRLWLLTPAGAYSRDKFLLNAPIIGSVIQKGTVSRFSRVLGTLVHGGVPILEALQIAGLSASNKVFQRSALLVEEEVRAGRPIAEAMRDAGAFPPVLTHMVAVGEETGNLPRMLERVSDSLDFEVDTGMRRLVALVEPIIVLTLGTFVGFVVLSVLLPIFEAQNLVK</sequence>
<evidence type="ECO:0000256" key="6">
    <source>
        <dbReference type="ARBA" id="ARBA00022692"/>
    </source>
</evidence>
<evidence type="ECO:0000256" key="8">
    <source>
        <dbReference type="ARBA" id="ARBA00023136"/>
    </source>
</evidence>
<dbReference type="AlphaFoldDB" id="A0A402D1D8"/>
<evidence type="ECO:0000256" key="3">
    <source>
        <dbReference type="ARBA" id="ARBA00022448"/>
    </source>
</evidence>
<evidence type="ECO:0000313" key="11">
    <source>
        <dbReference type="Proteomes" id="UP000287394"/>
    </source>
</evidence>
<dbReference type="FunFam" id="1.20.81.30:FF:000001">
    <property type="entry name" value="Type II secretion system protein F"/>
    <property type="match status" value="2"/>
</dbReference>
<comment type="subcellular location">
    <subcellularLocation>
        <location evidence="1">Cell inner membrane</location>
        <topology evidence="1">Multi-pass membrane protein</topology>
    </subcellularLocation>
    <subcellularLocation>
        <location evidence="9">Cell membrane</location>
        <topology evidence="9">Multi-pass membrane protein</topology>
    </subcellularLocation>
</comment>
<name>A0A402D1D8_9BACT</name>
<evidence type="ECO:0000256" key="1">
    <source>
        <dbReference type="ARBA" id="ARBA00004429"/>
    </source>
</evidence>
<evidence type="ECO:0000256" key="5">
    <source>
        <dbReference type="ARBA" id="ARBA00022519"/>
    </source>
</evidence>
<dbReference type="InterPro" id="IPR003004">
    <property type="entry name" value="GspF/PilC"/>
</dbReference>
<dbReference type="InterPro" id="IPR001992">
    <property type="entry name" value="T2SS_GspF/T4SS_PilC_CS"/>
</dbReference>
<keyword evidence="8" id="KW-0472">Membrane</keyword>
<dbReference type="OrthoDB" id="9805682at2"/>
<proteinExistence type="inferred from homology"/>
<evidence type="ECO:0000313" key="10">
    <source>
        <dbReference type="EMBL" id="BDI31637.1"/>
    </source>
</evidence>
<organism evidence="10 11">
    <name type="scientific">Capsulimonas corticalis</name>
    <dbReference type="NCBI Taxonomy" id="2219043"/>
    <lineage>
        <taxon>Bacteria</taxon>
        <taxon>Bacillati</taxon>
        <taxon>Armatimonadota</taxon>
        <taxon>Armatimonadia</taxon>
        <taxon>Capsulimonadales</taxon>
        <taxon>Capsulimonadaceae</taxon>
        <taxon>Capsulimonas</taxon>
    </lineage>
</organism>
<dbReference type="Gene3D" id="1.20.81.30">
    <property type="entry name" value="Type II secretion system (T2SS), domain F"/>
    <property type="match status" value="2"/>
</dbReference>
<dbReference type="FunCoup" id="A0A402D1D8">
    <property type="interactions" value="159"/>
</dbReference>
<keyword evidence="7" id="KW-1133">Transmembrane helix</keyword>
<dbReference type="PROSITE" id="PS00874">
    <property type="entry name" value="T2SP_F"/>
    <property type="match status" value="1"/>
</dbReference>
<keyword evidence="4" id="KW-1003">Cell membrane</keyword>
<dbReference type="GO" id="GO:0005886">
    <property type="term" value="C:plasma membrane"/>
    <property type="evidence" value="ECO:0007669"/>
    <property type="project" value="UniProtKB-SubCell"/>
</dbReference>
<dbReference type="EMBL" id="AP025739">
    <property type="protein sequence ID" value="BDI31637.1"/>
    <property type="molecule type" value="Genomic_DNA"/>
</dbReference>
<keyword evidence="5" id="KW-0997">Cell inner membrane</keyword>
<dbReference type="GO" id="GO:0015628">
    <property type="term" value="P:protein secretion by the type II secretion system"/>
    <property type="evidence" value="ECO:0007669"/>
    <property type="project" value="TreeGrafter"/>
</dbReference>
<comment type="similarity">
    <text evidence="2 9">Belongs to the GSP F family.</text>
</comment>
<keyword evidence="3 9" id="KW-0813">Transport</keyword>
<dbReference type="PANTHER" id="PTHR30012">
    <property type="entry name" value="GENERAL SECRETION PATHWAY PROTEIN"/>
    <property type="match status" value="1"/>
</dbReference>
<keyword evidence="6 9" id="KW-0812">Transmembrane</keyword>
<reference evidence="10 11" key="1">
    <citation type="journal article" date="2019" name="Int. J. Syst. Evol. Microbiol.">
        <title>Capsulimonas corticalis gen. nov., sp. nov., an aerobic capsulated bacterium, of a novel bacterial order, Capsulimonadales ord. nov., of the class Armatimonadia of the phylum Armatimonadetes.</title>
        <authorList>
            <person name="Li J."/>
            <person name="Kudo C."/>
            <person name="Tonouchi A."/>
        </authorList>
    </citation>
    <scope>NUCLEOTIDE SEQUENCE [LARGE SCALE GENOMIC DNA]</scope>
    <source>
        <strain evidence="10 11">AX-7</strain>
    </source>
</reference>
<gene>
    <name evidence="10" type="primary">pilC_1</name>
    <name evidence="10" type="ORF">CCAX7_36880</name>
</gene>
<dbReference type="InterPro" id="IPR042094">
    <property type="entry name" value="T2SS_GspF_sf"/>
</dbReference>
<dbReference type="PRINTS" id="PR00812">
    <property type="entry name" value="BCTERIALGSPF"/>
</dbReference>
<evidence type="ECO:0000256" key="9">
    <source>
        <dbReference type="RuleBase" id="RU003923"/>
    </source>
</evidence>
<evidence type="ECO:0000256" key="4">
    <source>
        <dbReference type="ARBA" id="ARBA00022475"/>
    </source>
</evidence>
<dbReference type="KEGG" id="ccot:CCAX7_36880"/>
<dbReference type="Pfam" id="PF00482">
    <property type="entry name" value="T2SSF"/>
    <property type="match status" value="2"/>
</dbReference>
<keyword evidence="11" id="KW-1185">Reference proteome</keyword>
<dbReference type="PANTHER" id="PTHR30012:SF0">
    <property type="entry name" value="TYPE II SECRETION SYSTEM PROTEIN F-RELATED"/>
    <property type="match status" value="1"/>
</dbReference>
<dbReference type="RefSeq" id="WP_119323307.1">
    <property type="nucleotide sequence ID" value="NZ_AP025739.1"/>
</dbReference>
<protein>
    <submittedName>
        <fullName evidence="10">Type II secretion system protein F</fullName>
    </submittedName>
</protein>
<accession>A0A402D1D8</accession>
<evidence type="ECO:0000256" key="7">
    <source>
        <dbReference type="ARBA" id="ARBA00022989"/>
    </source>
</evidence>
<evidence type="ECO:0000256" key="2">
    <source>
        <dbReference type="ARBA" id="ARBA00005745"/>
    </source>
</evidence>
<dbReference type="Proteomes" id="UP000287394">
    <property type="component" value="Chromosome"/>
</dbReference>
<dbReference type="InterPro" id="IPR018076">
    <property type="entry name" value="T2SS_GspF_dom"/>
</dbReference>